<dbReference type="RefSeq" id="XP_003042840.1">
    <property type="nucleotide sequence ID" value="XM_003042794.1"/>
</dbReference>
<dbReference type="VEuPathDB" id="FungiDB:NECHADRAFT_86745"/>
<feature type="coiled-coil region" evidence="1">
    <location>
        <begin position="35"/>
        <end position="111"/>
    </location>
</feature>
<dbReference type="InParanoid" id="C7ZFW1"/>
<evidence type="ECO:0000256" key="1">
    <source>
        <dbReference type="SAM" id="Coils"/>
    </source>
</evidence>
<organism evidence="2 3">
    <name type="scientific">Fusarium vanettenii (strain ATCC MYA-4622 / CBS 123669 / FGSC 9596 / NRRL 45880 / 77-13-4)</name>
    <name type="common">Fusarium solani subsp. pisi</name>
    <dbReference type="NCBI Taxonomy" id="660122"/>
    <lineage>
        <taxon>Eukaryota</taxon>
        <taxon>Fungi</taxon>
        <taxon>Dikarya</taxon>
        <taxon>Ascomycota</taxon>
        <taxon>Pezizomycotina</taxon>
        <taxon>Sordariomycetes</taxon>
        <taxon>Hypocreomycetidae</taxon>
        <taxon>Hypocreales</taxon>
        <taxon>Nectriaceae</taxon>
        <taxon>Fusarium</taxon>
        <taxon>Fusarium solani species complex</taxon>
        <taxon>Fusarium vanettenii</taxon>
    </lineage>
</organism>
<name>C7ZFW1_FUSV7</name>
<dbReference type="Proteomes" id="UP000005206">
    <property type="component" value="Chromosome 11"/>
</dbReference>
<accession>C7ZFW1</accession>
<proteinExistence type="predicted"/>
<reference evidence="2 3" key="1">
    <citation type="journal article" date="2009" name="PLoS Genet.">
        <title>The genome of Nectria haematococca: contribution of supernumerary chromosomes to gene expansion.</title>
        <authorList>
            <person name="Coleman J.J."/>
            <person name="Rounsley S.D."/>
            <person name="Rodriguez-Carres M."/>
            <person name="Kuo A."/>
            <person name="Wasmann C.C."/>
            <person name="Grimwood J."/>
            <person name="Schmutz J."/>
            <person name="Taga M."/>
            <person name="White G.J."/>
            <person name="Zhou S."/>
            <person name="Schwartz D.C."/>
            <person name="Freitag M."/>
            <person name="Ma L.J."/>
            <person name="Danchin E.G."/>
            <person name="Henrissat B."/>
            <person name="Coutinho P.M."/>
            <person name="Nelson D.R."/>
            <person name="Straney D."/>
            <person name="Napoli C.A."/>
            <person name="Barker B.M."/>
            <person name="Gribskov M."/>
            <person name="Rep M."/>
            <person name="Kroken S."/>
            <person name="Molnar I."/>
            <person name="Rensing C."/>
            <person name="Kennell J.C."/>
            <person name="Zamora J."/>
            <person name="Farman M.L."/>
            <person name="Selker E.U."/>
            <person name="Salamov A."/>
            <person name="Shapiro H."/>
            <person name="Pangilinan J."/>
            <person name="Lindquist E."/>
            <person name="Lamers C."/>
            <person name="Grigoriev I.V."/>
            <person name="Geiser D.M."/>
            <person name="Covert S.F."/>
            <person name="Temporini E."/>
            <person name="Vanetten H.D."/>
        </authorList>
    </citation>
    <scope>NUCLEOTIDE SEQUENCE [LARGE SCALE GENOMIC DNA]</scope>
    <source>
        <strain evidence="3">ATCC MYA-4622 / CBS 123669 / FGSC 9596 / NRRL 45880 / 77-13-4</strain>
    </source>
</reference>
<gene>
    <name evidence="2" type="ORF">NECHADRAFT_86745</name>
</gene>
<dbReference type="EMBL" id="GG698924">
    <property type="protein sequence ID" value="EEU37127.1"/>
    <property type="molecule type" value="Genomic_DNA"/>
</dbReference>
<dbReference type="GeneID" id="9664876"/>
<evidence type="ECO:0000313" key="3">
    <source>
        <dbReference type="Proteomes" id="UP000005206"/>
    </source>
</evidence>
<sequence length="408" mass="47126">MSSSESIQQQKRKHGEVADQVINGLEGYSELTPKSQKLRDDLLKTAKRIRDLEDADDQLLGSAFELFEAKQKQAKEIKEIKEEREVIVEQVAKLTGQLESIQAELDDSRSKEIAAERTVDDYRFLFRYGDWLAIKLTALAGKEEAIRDEEFTEFEAMYVALNKVNKAEAEEKAKKEAKERGEPFRGPVKYKKIKAQDQAKADARWKAHDGRQVTSLHTRVQVERKAVENWLEANDEAIPPPQTPFLDRIEKMSKQAGIERWLYLQWIKEYSDRNEICHSRPPVAKNYRKTIEKDGKVVVVEPDKKSPEDAVDWESMRAAIEVAKADVETRFKGGILGRERRDCYIELMDAYWTSLFGEDEDEPTLTELAKKQAKALLEGTAKPPASPPREYRREYKKGKWDDIYKARD</sequence>
<keyword evidence="1" id="KW-0175">Coiled coil</keyword>
<protein>
    <submittedName>
        <fullName evidence="2">Uncharacterized protein</fullName>
    </submittedName>
</protein>
<keyword evidence="3" id="KW-1185">Reference proteome</keyword>
<dbReference type="OrthoDB" id="5094144at2759"/>
<dbReference type="HOGENOM" id="CLU_650593_0_0_1"/>
<dbReference type="KEGG" id="nhe:NECHADRAFT_86745"/>
<evidence type="ECO:0000313" key="2">
    <source>
        <dbReference type="EMBL" id="EEU37127.1"/>
    </source>
</evidence>
<dbReference type="AlphaFoldDB" id="C7ZFW1"/>
<dbReference type="eggNOG" id="ENOG502R9C6">
    <property type="taxonomic scope" value="Eukaryota"/>
</dbReference>